<evidence type="ECO:0000256" key="2">
    <source>
        <dbReference type="ARBA" id="ARBA00023015"/>
    </source>
</evidence>
<dbReference type="PANTHER" id="PTHR43133">
    <property type="entry name" value="RNA POLYMERASE ECF-TYPE SIGMA FACTO"/>
    <property type="match status" value="1"/>
</dbReference>
<sequence length="215" mass="24525">MDERALLEAWRDGDVAAGRQLITRYYAAIYRFFYSKVVPLACEDLAQETFEVVVRRRDAFRGDSPFRAYVYGIARFVLVAYIRKRQRHGKRFEPAEDSAIDPATEGSVSALFADRELEYIVVQALRSLPLDEQILVELKDWEGLTQAELAALFEVPQPTVARRLQRARARLREEVARLVADPALRDASVQGLDSCMQSISGKLQAHLGRVREPER</sequence>
<dbReference type="EMBL" id="JAIRAU010000059">
    <property type="protein sequence ID" value="MBZ5715886.1"/>
    <property type="molecule type" value="Genomic_DNA"/>
</dbReference>
<name>A0ABS7U669_9BACT</name>
<proteinExistence type="inferred from homology"/>
<comment type="caution">
    <text evidence="7">The sequence shown here is derived from an EMBL/GenBank/DDBJ whole genome shotgun (WGS) entry which is preliminary data.</text>
</comment>
<feature type="domain" description="RNA polymerase sigma factor 70 region 4 type 2" evidence="6">
    <location>
        <begin position="121"/>
        <end position="171"/>
    </location>
</feature>
<feature type="domain" description="RNA polymerase sigma-70 region 2" evidence="5">
    <location>
        <begin position="21"/>
        <end position="87"/>
    </location>
</feature>
<protein>
    <submittedName>
        <fullName evidence="7">RNA polymerase sigma factor</fullName>
    </submittedName>
</protein>
<keyword evidence="2" id="KW-0805">Transcription regulation</keyword>
<dbReference type="PANTHER" id="PTHR43133:SF25">
    <property type="entry name" value="RNA POLYMERASE SIGMA FACTOR RFAY-RELATED"/>
    <property type="match status" value="1"/>
</dbReference>
<dbReference type="SUPFAM" id="SSF88659">
    <property type="entry name" value="Sigma3 and sigma4 domains of RNA polymerase sigma factors"/>
    <property type="match status" value="1"/>
</dbReference>
<comment type="similarity">
    <text evidence="1">Belongs to the sigma-70 factor family. ECF subfamily.</text>
</comment>
<dbReference type="Gene3D" id="1.10.10.10">
    <property type="entry name" value="Winged helix-like DNA-binding domain superfamily/Winged helix DNA-binding domain"/>
    <property type="match status" value="1"/>
</dbReference>
<evidence type="ECO:0000256" key="4">
    <source>
        <dbReference type="ARBA" id="ARBA00023163"/>
    </source>
</evidence>
<evidence type="ECO:0000313" key="7">
    <source>
        <dbReference type="EMBL" id="MBZ5715886.1"/>
    </source>
</evidence>
<dbReference type="InterPro" id="IPR013325">
    <property type="entry name" value="RNA_pol_sigma_r2"/>
</dbReference>
<dbReference type="InterPro" id="IPR013249">
    <property type="entry name" value="RNA_pol_sigma70_r4_t2"/>
</dbReference>
<dbReference type="Gene3D" id="1.10.1740.10">
    <property type="match status" value="1"/>
</dbReference>
<organism evidence="7 8">
    <name type="scientific">Nannocystis pusilla</name>
    <dbReference type="NCBI Taxonomy" id="889268"/>
    <lineage>
        <taxon>Bacteria</taxon>
        <taxon>Pseudomonadati</taxon>
        <taxon>Myxococcota</taxon>
        <taxon>Polyangia</taxon>
        <taxon>Nannocystales</taxon>
        <taxon>Nannocystaceae</taxon>
        <taxon>Nannocystis</taxon>
    </lineage>
</organism>
<reference evidence="7" key="1">
    <citation type="submission" date="2021-08" db="EMBL/GenBank/DDBJ databases">
        <authorList>
            <person name="Stevens D.C."/>
        </authorList>
    </citation>
    <scope>NUCLEOTIDE SEQUENCE</scope>
    <source>
        <strain evidence="7">DSM 53165</strain>
    </source>
</reference>
<evidence type="ECO:0000259" key="5">
    <source>
        <dbReference type="Pfam" id="PF04542"/>
    </source>
</evidence>
<keyword evidence="4" id="KW-0804">Transcription</keyword>
<keyword evidence="8" id="KW-1185">Reference proteome</keyword>
<dbReference type="SUPFAM" id="SSF88946">
    <property type="entry name" value="Sigma2 domain of RNA polymerase sigma factors"/>
    <property type="match status" value="1"/>
</dbReference>
<dbReference type="Pfam" id="PF04542">
    <property type="entry name" value="Sigma70_r2"/>
    <property type="match status" value="1"/>
</dbReference>
<keyword evidence="3" id="KW-0731">Sigma factor</keyword>
<evidence type="ECO:0000256" key="3">
    <source>
        <dbReference type="ARBA" id="ARBA00023082"/>
    </source>
</evidence>
<dbReference type="Proteomes" id="UP001139031">
    <property type="component" value="Unassembled WGS sequence"/>
</dbReference>
<dbReference type="RefSeq" id="WP_224197625.1">
    <property type="nucleotide sequence ID" value="NZ_JAIRAU010000059.1"/>
</dbReference>
<dbReference type="Pfam" id="PF08281">
    <property type="entry name" value="Sigma70_r4_2"/>
    <property type="match status" value="1"/>
</dbReference>
<dbReference type="NCBIfam" id="TIGR02937">
    <property type="entry name" value="sigma70-ECF"/>
    <property type="match status" value="1"/>
</dbReference>
<dbReference type="InterPro" id="IPR007627">
    <property type="entry name" value="RNA_pol_sigma70_r2"/>
</dbReference>
<dbReference type="InterPro" id="IPR039425">
    <property type="entry name" value="RNA_pol_sigma-70-like"/>
</dbReference>
<evidence type="ECO:0000313" key="8">
    <source>
        <dbReference type="Proteomes" id="UP001139031"/>
    </source>
</evidence>
<dbReference type="InterPro" id="IPR036388">
    <property type="entry name" value="WH-like_DNA-bd_sf"/>
</dbReference>
<evidence type="ECO:0000256" key="1">
    <source>
        <dbReference type="ARBA" id="ARBA00010641"/>
    </source>
</evidence>
<dbReference type="InterPro" id="IPR014284">
    <property type="entry name" value="RNA_pol_sigma-70_dom"/>
</dbReference>
<accession>A0ABS7U669</accession>
<evidence type="ECO:0000259" key="6">
    <source>
        <dbReference type="Pfam" id="PF08281"/>
    </source>
</evidence>
<gene>
    <name evidence="7" type="ORF">K7C98_42215</name>
</gene>
<dbReference type="InterPro" id="IPR013324">
    <property type="entry name" value="RNA_pol_sigma_r3/r4-like"/>
</dbReference>